<evidence type="ECO:0000313" key="3">
    <source>
        <dbReference type="Proteomes" id="UP000594380"/>
    </source>
</evidence>
<comment type="caution">
    <text evidence="2">The sequence shown here is derived from an EMBL/GenBank/DDBJ whole genome shotgun (WGS) entry which is preliminary data.</text>
</comment>
<dbReference type="RefSeq" id="WP_176112029.1">
    <property type="nucleotide sequence ID" value="NZ_JAALDK010000003.1"/>
</dbReference>
<gene>
    <name evidence="2" type="ORF">G5S42_41220</name>
</gene>
<accession>A0A7Y6N396</accession>
<feature type="chain" id="PRO_5030900002" description="Integral membrane protein" evidence="1">
    <location>
        <begin position="28"/>
        <end position="51"/>
    </location>
</feature>
<evidence type="ECO:0000313" key="2">
    <source>
        <dbReference type="EMBL" id="NUY05852.1"/>
    </source>
</evidence>
<reference evidence="2 3" key="1">
    <citation type="submission" date="2020-02" db="EMBL/GenBank/DDBJ databases">
        <title>Paraburkholderia simonii sp. nov. and Paraburkholderia youngii sp. nov. Brazilian and Mexican Mimosa-associated rhizobia.</title>
        <authorList>
            <person name="Mavima L."/>
            <person name="Beukes C.W."/>
            <person name="Chan W.Y."/>
            <person name="Palmer M."/>
            <person name="De Meyer S.E."/>
            <person name="James E.K."/>
            <person name="Venter S.N."/>
            <person name="Steenkamp E.T."/>
        </authorList>
    </citation>
    <scope>NUCLEOTIDE SEQUENCE [LARGE SCALE GENOMIC DNA]</scope>
    <source>
        <strain evidence="2 3">JPY169</strain>
    </source>
</reference>
<organism evidence="2 3">
    <name type="scientific">Paraburkholderia youngii</name>
    <dbReference type="NCBI Taxonomy" id="2782701"/>
    <lineage>
        <taxon>Bacteria</taxon>
        <taxon>Pseudomonadati</taxon>
        <taxon>Pseudomonadota</taxon>
        <taxon>Betaproteobacteria</taxon>
        <taxon>Burkholderiales</taxon>
        <taxon>Burkholderiaceae</taxon>
        <taxon>Paraburkholderia</taxon>
    </lineage>
</organism>
<protein>
    <recommendedName>
        <fullName evidence="4">Integral membrane protein</fullName>
    </recommendedName>
</protein>
<dbReference type="GeneID" id="301106744"/>
<proteinExistence type="predicted"/>
<evidence type="ECO:0008006" key="4">
    <source>
        <dbReference type="Google" id="ProtNLM"/>
    </source>
</evidence>
<dbReference type="AlphaFoldDB" id="A0A7Y6N396"/>
<dbReference type="EMBL" id="JAALDK010000003">
    <property type="protein sequence ID" value="NUY05852.1"/>
    <property type="molecule type" value="Genomic_DNA"/>
</dbReference>
<dbReference type="Proteomes" id="UP000594380">
    <property type="component" value="Unassembled WGS sequence"/>
</dbReference>
<name>A0A7Y6N396_9BURK</name>
<sequence>MRKKLKKVVFVGLMAATVLVGAMPAVAAEMDGWSDDCLFLEIGKGDWKICL</sequence>
<evidence type="ECO:0000256" key="1">
    <source>
        <dbReference type="SAM" id="SignalP"/>
    </source>
</evidence>
<feature type="signal peptide" evidence="1">
    <location>
        <begin position="1"/>
        <end position="27"/>
    </location>
</feature>
<keyword evidence="1" id="KW-0732">Signal</keyword>